<sequence length="207" mass="22810">MTADLVRVFPPPPRWVRHALEQSATPGWAERARDTVRIPGRPWDPAGCSAQLRGQLWPWLDDVAAWINHEYGWQTAHVVPSCWPRHPHLVHELAVLACLRAAAAEAPGPQPLEDWHRYALPGFLARMTDRLGIGCPPGRHTDWPARSRHTEYASPDAADARSQLFEADAGASGSTPTPRPAHPDAVAHGGHRRDRPAFSDPDEEGAS</sequence>
<dbReference type="Proteomes" id="UP000198589">
    <property type="component" value="Unassembled WGS sequence"/>
</dbReference>
<keyword evidence="3" id="KW-1185">Reference proteome</keyword>
<evidence type="ECO:0000256" key="1">
    <source>
        <dbReference type="SAM" id="MobiDB-lite"/>
    </source>
</evidence>
<evidence type="ECO:0000313" key="3">
    <source>
        <dbReference type="Proteomes" id="UP000198589"/>
    </source>
</evidence>
<evidence type="ECO:0000313" key="2">
    <source>
        <dbReference type="EMBL" id="SFE95767.1"/>
    </source>
</evidence>
<protein>
    <submittedName>
        <fullName evidence="2">Uncharacterized protein</fullName>
    </submittedName>
</protein>
<dbReference type="AlphaFoldDB" id="A0A1I2ET18"/>
<name>A0A1I2ET18_9ACTN</name>
<proteinExistence type="predicted"/>
<feature type="region of interest" description="Disordered" evidence="1">
    <location>
        <begin position="151"/>
        <end position="207"/>
    </location>
</feature>
<gene>
    <name evidence="2" type="ORF">SAMN05216574_107171</name>
</gene>
<accession>A0A1I2ET18</accession>
<organism evidence="2 3">
    <name type="scientific">Blastococcus tunisiensis</name>
    <dbReference type="NCBI Taxonomy" id="1798228"/>
    <lineage>
        <taxon>Bacteria</taxon>
        <taxon>Bacillati</taxon>
        <taxon>Actinomycetota</taxon>
        <taxon>Actinomycetes</taxon>
        <taxon>Geodermatophilales</taxon>
        <taxon>Geodermatophilaceae</taxon>
        <taxon>Blastococcus</taxon>
    </lineage>
</organism>
<dbReference type="RefSeq" id="WP_175527231.1">
    <property type="nucleotide sequence ID" value="NZ_FOND01000007.1"/>
</dbReference>
<reference evidence="3" key="1">
    <citation type="submission" date="2016-10" db="EMBL/GenBank/DDBJ databases">
        <authorList>
            <person name="Varghese N."/>
            <person name="Submissions S."/>
        </authorList>
    </citation>
    <scope>NUCLEOTIDE SEQUENCE [LARGE SCALE GENOMIC DNA]</scope>
    <source>
        <strain evidence="3">DSM 46838</strain>
    </source>
</reference>
<dbReference type="EMBL" id="FOND01000007">
    <property type="protein sequence ID" value="SFE95767.1"/>
    <property type="molecule type" value="Genomic_DNA"/>
</dbReference>
<dbReference type="STRING" id="1798228.SAMN05216574_107171"/>